<gene>
    <name evidence="1" type="ORF">GTC17259_07440</name>
</gene>
<dbReference type="EMBL" id="AP035787">
    <property type="protein sequence ID" value="BFO75694.1"/>
    <property type="molecule type" value="Genomic_DNA"/>
</dbReference>
<proteinExistence type="predicted"/>
<sequence length="53" mass="6026">MQKYSIISNPPNISGNNFKKTIKFIQHIDLNQDLCEVFSQKVKVSNAGMQITN</sequence>
<dbReference type="AlphaFoldDB" id="A0AB33J8J1"/>
<name>A0AB33J8J1_9BACT</name>
<evidence type="ECO:0000313" key="1">
    <source>
        <dbReference type="EMBL" id="BFO75694.1"/>
    </source>
</evidence>
<accession>A0AB33J8J1</accession>
<reference evidence="1" key="1">
    <citation type="submission" date="2024-07" db="EMBL/GenBank/DDBJ databases">
        <title>Complete genome sequence of Prevotella sp. YM-2024 GTC17259.</title>
        <authorList>
            <person name="Hayashi M."/>
            <person name="Muto Y."/>
            <person name="Tanaka K."/>
            <person name="Niwa H."/>
        </authorList>
    </citation>
    <scope>NUCLEOTIDE SEQUENCE</scope>
    <source>
        <strain evidence="1">GTC17259</strain>
    </source>
</reference>
<organism evidence="1">
    <name type="scientific">Prevotella sp. GTC17259</name>
    <dbReference type="NCBI Taxonomy" id="3236795"/>
    <lineage>
        <taxon>Bacteria</taxon>
        <taxon>Pseudomonadati</taxon>
        <taxon>Bacteroidota</taxon>
        <taxon>Bacteroidia</taxon>
        <taxon>Bacteroidales</taxon>
        <taxon>Prevotellaceae</taxon>
        <taxon>Prevotella</taxon>
    </lineage>
</organism>
<protein>
    <submittedName>
        <fullName evidence="1">Uncharacterized protein</fullName>
    </submittedName>
</protein>